<dbReference type="Proteomes" id="UP000887458">
    <property type="component" value="Unassembled WGS sequence"/>
</dbReference>
<protein>
    <submittedName>
        <fullName evidence="1">Uncharacterized protein</fullName>
    </submittedName>
</protein>
<keyword evidence="2" id="KW-1185">Reference proteome</keyword>
<dbReference type="EMBL" id="NJHN03000040">
    <property type="protein sequence ID" value="KAH9421473.1"/>
    <property type="molecule type" value="Genomic_DNA"/>
</dbReference>
<reference evidence="1 2" key="2">
    <citation type="journal article" date="2022" name="Mol. Biol. Evol.">
        <title>Comparative Genomics Reveals Insights into the Divergent Evolution of Astigmatic Mites and Household Pest Adaptations.</title>
        <authorList>
            <person name="Xiong Q."/>
            <person name="Wan A.T."/>
            <person name="Liu X."/>
            <person name="Fung C.S."/>
            <person name="Xiao X."/>
            <person name="Malainual N."/>
            <person name="Hou J."/>
            <person name="Wang L."/>
            <person name="Wang M."/>
            <person name="Yang K.Y."/>
            <person name="Cui Y."/>
            <person name="Leung E.L."/>
            <person name="Nong W."/>
            <person name="Shin S.K."/>
            <person name="Au S.W."/>
            <person name="Jeong K.Y."/>
            <person name="Chew F.T."/>
            <person name="Hui J.H."/>
            <person name="Leung T.F."/>
            <person name="Tungtrongchitr A."/>
            <person name="Zhong N."/>
            <person name="Liu Z."/>
            <person name="Tsui S.K."/>
        </authorList>
    </citation>
    <scope>NUCLEOTIDE SEQUENCE [LARGE SCALE GENOMIC DNA]</scope>
    <source>
        <strain evidence="1">Derp</strain>
    </source>
</reference>
<organism evidence="1 2">
    <name type="scientific">Dermatophagoides pteronyssinus</name>
    <name type="common">European house dust mite</name>
    <dbReference type="NCBI Taxonomy" id="6956"/>
    <lineage>
        <taxon>Eukaryota</taxon>
        <taxon>Metazoa</taxon>
        <taxon>Ecdysozoa</taxon>
        <taxon>Arthropoda</taxon>
        <taxon>Chelicerata</taxon>
        <taxon>Arachnida</taxon>
        <taxon>Acari</taxon>
        <taxon>Acariformes</taxon>
        <taxon>Sarcoptiformes</taxon>
        <taxon>Astigmata</taxon>
        <taxon>Psoroptidia</taxon>
        <taxon>Analgoidea</taxon>
        <taxon>Pyroglyphidae</taxon>
        <taxon>Dermatophagoidinae</taxon>
        <taxon>Dermatophagoides</taxon>
    </lineage>
</organism>
<accession>A0ABQ8JGC7</accession>
<gene>
    <name evidence="1" type="ORF">DERP_012205</name>
</gene>
<comment type="caution">
    <text evidence="1">The sequence shown here is derived from an EMBL/GenBank/DDBJ whole genome shotgun (WGS) entry which is preliminary data.</text>
</comment>
<name>A0ABQ8JGC7_DERPT</name>
<sequence length="88" mass="10190">MEMVVMVDEMCIKSNQILLLNFRKNPNVMDGIFWDQLTNFHFISFSFSNIKLNKAIVLSLLLLMIVEKMKLPTRILGLGCLYKNFSSS</sequence>
<reference evidence="1 2" key="1">
    <citation type="journal article" date="2018" name="J. Allergy Clin. Immunol.">
        <title>High-quality assembly of Dermatophagoides pteronyssinus genome and transcriptome reveals a wide range of novel allergens.</title>
        <authorList>
            <person name="Liu X.Y."/>
            <person name="Yang K.Y."/>
            <person name="Wang M.Q."/>
            <person name="Kwok J.S."/>
            <person name="Zeng X."/>
            <person name="Yang Z."/>
            <person name="Xiao X.J."/>
            <person name="Lau C.P."/>
            <person name="Li Y."/>
            <person name="Huang Z.M."/>
            <person name="Ba J.G."/>
            <person name="Yim A.K."/>
            <person name="Ouyang C.Y."/>
            <person name="Ngai S.M."/>
            <person name="Chan T.F."/>
            <person name="Leung E.L."/>
            <person name="Liu L."/>
            <person name="Liu Z.G."/>
            <person name="Tsui S.K."/>
        </authorList>
    </citation>
    <scope>NUCLEOTIDE SEQUENCE [LARGE SCALE GENOMIC DNA]</scope>
    <source>
        <strain evidence="1">Derp</strain>
    </source>
</reference>
<evidence type="ECO:0000313" key="2">
    <source>
        <dbReference type="Proteomes" id="UP000887458"/>
    </source>
</evidence>
<proteinExistence type="predicted"/>
<evidence type="ECO:0000313" key="1">
    <source>
        <dbReference type="EMBL" id="KAH9421473.1"/>
    </source>
</evidence>